<dbReference type="EMBL" id="FNUT01000015">
    <property type="protein sequence ID" value="SEG71909.1"/>
    <property type="molecule type" value="Genomic_DNA"/>
</dbReference>
<protein>
    <submittedName>
        <fullName evidence="1">Uncharacterized protein</fullName>
    </submittedName>
</protein>
<evidence type="ECO:0000313" key="2">
    <source>
        <dbReference type="Proteomes" id="UP000236731"/>
    </source>
</evidence>
<organism evidence="1 2">
    <name type="scientific">Sphingobacterium lactis</name>
    <dbReference type="NCBI Taxonomy" id="797291"/>
    <lineage>
        <taxon>Bacteria</taxon>
        <taxon>Pseudomonadati</taxon>
        <taxon>Bacteroidota</taxon>
        <taxon>Sphingobacteriia</taxon>
        <taxon>Sphingobacteriales</taxon>
        <taxon>Sphingobacteriaceae</taxon>
        <taxon>Sphingobacterium</taxon>
    </lineage>
</organism>
<gene>
    <name evidence="1" type="ORF">SAMN05421877_11557</name>
</gene>
<reference evidence="2" key="1">
    <citation type="submission" date="2016-10" db="EMBL/GenBank/DDBJ databases">
        <authorList>
            <person name="Varghese N."/>
            <person name="Submissions S."/>
        </authorList>
    </citation>
    <scope>NUCLEOTIDE SEQUENCE [LARGE SCALE GENOMIC DNA]</scope>
    <source>
        <strain evidence="2">DSM 22361</strain>
    </source>
</reference>
<keyword evidence="2" id="KW-1185">Reference proteome</keyword>
<dbReference type="Proteomes" id="UP000236731">
    <property type="component" value="Unassembled WGS sequence"/>
</dbReference>
<name>A0A1H6CFX0_9SPHI</name>
<proteinExistence type="predicted"/>
<accession>A0A1H6CFX0</accession>
<sequence>MTFDYQIHLPDYIAQCINTARPELHCNGQCVLMKKIREQEKEESQKNFLVYAYSAYYMHTEHVLLKLQAPISDSIHNPFPTYVNAYTFTYDAAVFRPPIA</sequence>
<evidence type="ECO:0000313" key="1">
    <source>
        <dbReference type="EMBL" id="SEG71909.1"/>
    </source>
</evidence>
<dbReference type="AlphaFoldDB" id="A0A1H6CFX0"/>